<reference evidence="1" key="3">
    <citation type="submission" date="2022-06" db="UniProtKB">
        <authorList>
            <consortium name="EnsemblPlants"/>
        </authorList>
    </citation>
    <scope>IDENTIFICATION</scope>
</reference>
<accession>A0A8R7TFB6</accession>
<evidence type="ECO:0000313" key="1">
    <source>
        <dbReference type="EnsemblPlants" id="TuG1812G0200001941.01.T01"/>
    </source>
</evidence>
<proteinExistence type="predicted"/>
<name>A0A8R7TFB6_TRIUA</name>
<keyword evidence="2" id="KW-1185">Reference proteome</keyword>
<organism evidence="1 2">
    <name type="scientific">Triticum urartu</name>
    <name type="common">Red wild einkorn</name>
    <name type="synonym">Crithodium urartu</name>
    <dbReference type="NCBI Taxonomy" id="4572"/>
    <lineage>
        <taxon>Eukaryota</taxon>
        <taxon>Viridiplantae</taxon>
        <taxon>Streptophyta</taxon>
        <taxon>Embryophyta</taxon>
        <taxon>Tracheophyta</taxon>
        <taxon>Spermatophyta</taxon>
        <taxon>Magnoliopsida</taxon>
        <taxon>Liliopsida</taxon>
        <taxon>Poales</taxon>
        <taxon>Poaceae</taxon>
        <taxon>BOP clade</taxon>
        <taxon>Pooideae</taxon>
        <taxon>Triticodae</taxon>
        <taxon>Triticeae</taxon>
        <taxon>Triticinae</taxon>
        <taxon>Triticum</taxon>
    </lineage>
</organism>
<reference evidence="2" key="1">
    <citation type="journal article" date="2013" name="Nature">
        <title>Draft genome of the wheat A-genome progenitor Triticum urartu.</title>
        <authorList>
            <person name="Ling H.Q."/>
            <person name="Zhao S."/>
            <person name="Liu D."/>
            <person name="Wang J."/>
            <person name="Sun H."/>
            <person name="Zhang C."/>
            <person name="Fan H."/>
            <person name="Li D."/>
            <person name="Dong L."/>
            <person name="Tao Y."/>
            <person name="Gao C."/>
            <person name="Wu H."/>
            <person name="Li Y."/>
            <person name="Cui Y."/>
            <person name="Guo X."/>
            <person name="Zheng S."/>
            <person name="Wang B."/>
            <person name="Yu K."/>
            <person name="Liang Q."/>
            <person name="Yang W."/>
            <person name="Lou X."/>
            <person name="Chen J."/>
            <person name="Feng M."/>
            <person name="Jian J."/>
            <person name="Zhang X."/>
            <person name="Luo G."/>
            <person name="Jiang Y."/>
            <person name="Liu J."/>
            <person name="Wang Z."/>
            <person name="Sha Y."/>
            <person name="Zhang B."/>
            <person name="Wu H."/>
            <person name="Tang D."/>
            <person name="Shen Q."/>
            <person name="Xue P."/>
            <person name="Zou S."/>
            <person name="Wang X."/>
            <person name="Liu X."/>
            <person name="Wang F."/>
            <person name="Yang Y."/>
            <person name="An X."/>
            <person name="Dong Z."/>
            <person name="Zhang K."/>
            <person name="Zhang X."/>
            <person name="Luo M.C."/>
            <person name="Dvorak J."/>
            <person name="Tong Y."/>
            <person name="Wang J."/>
            <person name="Yang H."/>
            <person name="Li Z."/>
            <person name="Wang D."/>
            <person name="Zhang A."/>
            <person name="Wang J."/>
        </authorList>
    </citation>
    <scope>NUCLEOTIDE SEQUENCE</scope>
    <source>
        <strain evidence="2">cv. G1812</strain>
    </source>
</reference>
<dbReference type="AlphaFoldDB" id="A0A8R7TFB6"/>
<dbReference type="Proteomes" id="UP000015106">
    <property type="component" value="Chromosome 2"/>
</dbReference>
<dbReference type="Gramene" id="TuG1812G0200001941.01.T01">
    <property type="protein sequence ID" value="TuG1812G0200001941.01.T01"/>
    <property type="gene ID" value="TuG1812G0200001941.01"/>
</dbReference>
<reference evidence="1" key="2">
    <citation type="submission" date="2018-03" db="EMBL/GenBank/DDBJ databases">
        <title>The Triticum urartu genome reveals the dynamic nature of wheat genome evolution.</title>
        <authorList>
            <person name="Ling H."/>
            <person name="Ma B."/>
            <person name="Shi X."/>
            <person name="Liu H."/>
            <person name="Dong L."/>
            <person name="Sun H."/>
            <person name="Cao Y."/>
            <person name="Gao Q."/>
            <person name="Zheng S."/>
            <person name="Li Y."/>
            <person name="Yu Y."/>
            <person name="Du H."/>
            <person name="Qi M."/>
            <person name="Li Y."/>
            <person name="Yu H."/>
            <person name="Cui Y."/>
            <person name="Wang N."/>
            <person name="Chen C."/>
            <person name="Wu H."/>
            <person name="Zhao Y."/>
            <person name="Zhang J."/>
            <person name="Li Y."/>
            <person name="Zhou W."/>
            <person name="Zhang B."/>
            <person name="Hu W."/>
            <person name="Eijk M."/>
            <person name="Tang J."/>
            <person name="Witsenboer H."/>
            <person name="Zhao S."/>
            <person name="Li Z."/>
            <person name="Zhang A."/>
            <person name="Wang D."/>
            <person name="Liang C."/>
        </authorList>
    </citation>
    <scope>NUCLEOTIDE SEQUENCE [LARGE SCALE GENOMIC DNA]</scope>
    <source>
        <strain evidence="1">cv. G1812</strain>
    </source>
</reference>
<dbReference type="EnsemblPlants" id="TuG1812G0200001941.01.T01">
    <property type="protein sequence ID" value="TuG1812G0200001941.01.T01"/>
    <property type="gene ID" value="TuG1812G0200001941.01"/>
</dbReference>
<evidence type="ECO:0000313" key="2">
    <source>
        <dbReference type="Proteomes" id="UP000015106"/>
    </source>
</evidence>
<protein>
    <submittedName>
        <fullName evidence="1">Uncharacterized protein</fullName>
    </submittedName>
</protein>
<sequence length="129" mass="14644">MMRLNVRTRGSGGLSKLTNYIALYYILTNWLLRRLMEGSSDQRSQIGCFKFLVLELISSTQTCIRKPTDSQSRKAWILSCSDNNNLGVACKKTIIQVLNQVFCSQLFRLLTRDDIFSPTESAKDAPSQD</sequence>